<dbReference type="SUPFAM" id="SSF53335">
    <property type="entry name" value="S-adenosyl-L-methionine-dependent methyltransferases"/>
    <property type="match status" value="1"/>
</dbReference>
<protein>
    <submittedName>
        <fullName evidence="2">Class I SAM-dependent methyltransferase</fullName>
    </submittedName>
</protein>
<evidence type="ECO:0000313" key="1">
    <source>
        <dbReference type="EMBL" id="NWB51094.1"/>
    </source>
</evidence>
<dbReference type="Gene3D" id="3.40.50.150">
    <property type="entry name" value="Vaccinia Virus protein VP39"/>
    <property type="match status" value="1"/>
</dbReference>
<dbReference type="PANTHER" id="PTHR40036">
    <property type="entry name" value="MACROCIN O-METHYLTRANSFERASE"/>
    <property type="match status" value="1"/>
</dbReference>
<dbReference type="EMBL" id="JACAPU010000051">
    <property type="protein sequence ID" value="NWB51094.1"/>
    <property type="molecule type" value="Genomic_DNA"/>
</dbReference>
<dbReference type="GO" id="GO:0032259">
    <property type="term" value="P:methylation"/>
    <property type="evidence" value="ECO:0007669"/>
    <property type="project" value="UniProtKB-KW"/>
</dbReference>
<accession>A0A7Y7XDH5</accession>
<name>A0A7Y7XDH5_9PSED</name>
<dbReference type="Proteomes" id="UP000539985">
    <property type="component" value="Unassembled WGS sequence"/>
</dbReference>
<dbReference type="RefSeq" id="WP_177103310.1">
    <property type="nucleotide sequence ID" value="NZ_JACAPU010000051.1"/>
</dbReference>
<keyword evidence="2" id="KW-0489">Methyltransferase</keyword>
<comment type="caution">
    <text evidence="2">The sequence shown here is derived from an EMBL/GenBank/DDBJ whole genome shotgun (WGS) entry which is preliminary data.</text>
</comment>
<evidence type="ECO:0000313" key="4">
    <source>
        <dbReference type="Proteomes" id="UP000582981"/>
    </source>
</evidence>
<reference evidence="3 4" key="1">
    <citation type="submission" date="2020-04" db="EMBL/GenBank/DDBJ databases">
        <title>Molecular characterization of pseudomonads from Agaricus bisporus reveal novel blotch 2 pathogens in Western Europe.</title>
        <authorList>
            <person name="Taparia T."/>
            <person name="Krijger M."/>
            <person name="Haynes E."/>
            <person name="Elpinstone J.G."/>
            <person name="Noble R."/>
            <person name="Van Der Wolf J."/>
        </authorList>
    </citation>
    <scope>NUCLEOTIDE SEQUENCE [LARGE SCALE GENOMIC DNA]</scope>
    <source>
        <strain evidence="1 4">F1001</strain>
        <strain evidence="2 3">H7001</strain>
    </source>
</reference>
<dbReference type="Proteomes" id="UP000582981">
    <property type="component" value="Unassembled WGS sequence"/>
</dbReference>
<dbReference type="PANTHER" id="PTHR40036:SF1">
    <property type="entry name" value="MACROCIN O-METHYLTRANSFERASE"/>
    <property type="match status" value="1"/>
</dbReference>
<dbReference type="AlphaFoldDB" id="A0A7Y7XDH5"/>
<dbReference type="EMBL" id="JACAQB010000008">
    <property type="protein sequence ID" value="NWB97659.1"/>
    <property type="molecule type" value="Genomic_DNA"/>
</dbReference>
<proteinExistence type="predicted"/>
<dbReference type="InterPro" id="IPR008884">
    <property type="entry name" value="TylF_MeTrfase"/>
</dbReference>
<dbReference type="InterPro" id="IPR029063">
    <property type="entry name" value="SAM-dependent_MTases_sf"/>
</dbReference>
<dbReference type="Pfam" id="PF05711">
    <property type="entry name" value="TylF"/>
    <property type="match status" value="1"/>
</dbReference>
<evidence type="ECO:0000313" key="3">
    <source>
        <dbReference type="Proteomes" id="UP000539985"/>
    </source>
</evidence>
<evidence type="ECO:0000313" key="2">
    <source>
        <dbReference type="EMBL" id="NWB97659.1"/>
    </source>
</evidence>
<gene>
    <name evidence="1" type="ORF">HX829_31945</name>
    <name evidence="2" type="ORF">HX882_17315</name>
</gene>
<sequence length="253" mass="28088">MSKTAHYREPKNQSPADIQQFAAMESLFLNNDDPLASKLDAFTKYASRQSIAKFLTKYELFKKILGVNGSIIEGGVLHGGGTLAWAKLSSILEPVNHTRKIIGFDTFEGFPSIHESDTAGGDGSLLEEGALRGSAYEDVLNAVDIYDINRPLSHIQKVELIRGDIVNTAKEYLESNPHLVVSLLYLDVDLYQPTKVLLETFLPRMPKGAIVVFDELNAKMFPGETLAVDEVMGINNLKIERFPFDSYVSYVTL</sequence>
<dbReference type="GO" id="GO:0008168">
    <property type="term" value="F:methyltransferase activity"/>
    <property type="evidence" value="ECO:0007669"/>
    <property type="project" value="UniProtKB-KW"/>
</dbReference>
<organism evidence="2 3">
    <name type="scientific">Pseudomonas gingeri</name>
    <dbReference type="NCBI Taxonomy" id="117681"/>
    <lineage>
        <taxon>Bacteria</taxon>
        <taxon>Pseudomonadati</taxon>
        <taxon>Pseudomonadota</taxon>
        <taxon>Gammaproteobacteria</taxon>
        <taxon>Pseudomonadales</taxon>
        <taxon>Pseudomonadaceae</taxon>
        <taxon>Pseudomonas</taxon>
    </lineage>
</organism>
<keyword evidence="2" id="KW-0808">Transferase</keyword>